<proteinExistence type="inferred from homology"/>
<accession>A0A2M7X548</accession>
<evidence type="ECO:0000256" key="3">
    <source>
        <dbReference type="ARBA" id="ARBA00022475"/>
    </source>
</evidence>
<dbReference type="InterPro" id="IPR018076">
    <property type="entry name" value="T2SS_GspF_dom"/>
</dbReference>
<dbReference type="EMBL" id="PFWY01000029">
    <property type="protein sequence ID" value="PJA41257.1"/>
    <property type="molecule type" value="Genomic_DNA"/>
</dbReference>
<evidence type="ECO:0000313" key="11">
    <source>
        <dbReference type="Proteomes" id="UP000230683"/>
    </source>
</evidence>
<feature type="transmembrane region" description="Helical" evidence="8">
    <location>
        <begin position="168"/>
        <end position="191"/>
    </location>
</feature>
<feature type="transmembrane region" description="Helical" evidence="8">
    <location>
        <begin position="375"/>
        <end position="396"/>
    </location>
</feature>
<comment type="caution">
    <text evidence="10">The sequence shown here is derived from an EMBL/GenBank/DDBJ whole genome shotgun (WGS) entry which is preliminary data.</text>
</comment>
<dbReference type="AlphaFoldDB" id="A0A2M7X548"/>
<comment type="similarity">
    <text evidence="2">Belongs to the GSP F family.</text>
</comment>
<dbReference type="Pfam" id="PF00482">
    <property type="entry name" value="T2SSF"/>
    <property type="match status" value="2"/>
</dbReference>
<evidence type="ECO:0000256" key="2">
    <source>
        <dbReference type="ARBA" id="ARBA00005745"/>
    </source>
</evidence>
<protein>
    <recommendedName>
        <fullName evidence="9">Type II secretion system protein GspF domain-containing protein</fullName>
    </recommendedName>
</protein>
<evidence type="ECO:0000313" key="10">
    <source>
        <dbReference type="EMBL" id="PJA41257.1"/>
    </source>
</evidence>
<comment type="subcellular location">
    <subcellularLocation>
        <location evidence="1">Cell inner membrane</location>
        <topology evidence="1">Multi-pass membrane protein</topology>
    </subcellularLocation>
</comment>
<gene>
    <name evidence="10" type="ORF">CO178_00605</name>
</gene>
<evidence type="ECO:0000256" key="6">
    <source>
        <dbReference type="ARBA" id="ARBA00022989"/>
    </source>
</evidence>
<keyword evidence="4" id="KW-0997">Cell inner membrane</keyword>
<dbReference type="Gene3D" id="1.20.81.30">
    <property type="entry name" value="Type II secretion system (T2SS), domain F"/>
    <property type="match status" value="2"/>
</dbReference>
<evidence type="ECO:0000259" key="9">
    <source>
        <dbReference type="Pfam" id="PF00482"/>
    </source>
</evidence>
<feature type="domain" description="Type II secretion system protein GspF" evidence="9">
    <location>
        <begin position="69"/>
        <end position="192"/>
    </location>
</feature>
<reference evidence="11" key="1">
    <citation type="submission" date="2017-09" db="EMBL/GenBank/DDBJ databases">
        <title>Depth-based differentiation of microbial function through sediment-hosted aquifers and enrichment of novel symbionts in the deep terrestrial subsurface.</title>
        <authorList>
            <person name="Probst A.J."/>
            <person name="Ladd B."/>
            <person name="Jarett J.K."/>
            <person name="Geller-Mcgrath D.E."/>
            <person name="Sieber C.M.K."/>
            <person name="Emerson J.B."/>
            <person name="Anantharaman K."/>
            <person name="Thomas B.C."/>
            <person name="Malmstrom R."/>
            <person name="Stieglmeier M."/>
            <person name="Klingl A."/>
            <person name="Woyke T."/>
            <person name="Ryan C.M."/>
            <person name="Banfield J.F."/>
        </authorList>
    </citation>
    <scope>NUCLEOTIDE SEQUENCE [LARGE SCALE GENOMIC DNA]</scope>
</reference>
<keyword evidence="7 8" id="KW-0472">Membrane</keyword>
<evidence type="ECO:0000256" key="7">
    <source>
        <dbReference type="ARBA" id="ARBA00023136"/>
    </source>
</evidence>
<sequence length="402" mass="44139">MKYTYKAKTKDGLKGQEGTIEAPNKNTALGQLRSSGLFVYSLVPVSQKGSLSERFASMQKISIGEKVKFTDQLASMLNAGLSITKSLEILSTQTKNKKMAKITKNTLSEVEGGVALSKALQNQGSTFSPSYLSLVRAGEASGKLDEVMRRLADTLEKQREFNSKVKGAMIYPAIISTAMVGVFFLIVVFVIPKMSAIYESFDIDLPFMTKALISLSDFLVNWWWIAISLIAGTFFALKTFIATDMGELLAAKLSLKAPIFGSITKQSSVVEFTRTLGLLDEAGVPIIEALGISKNAMKNRLFRDSIDRFIDDVKHGYPLSQSIAKEKIYPQMVSQMLIVGEETGTVGERLNSLSKYYEGEVDKVVKNLSTAMEPIIMIMLGLMVGTLIVSVIMPIYQLTSSF</sequence>
<feature type="transmembrane region" description="Helical" evidence="8">
    <location>
        <begin position="211"/>
        <end position="237"/>
    </location>
</feature>
<evidence type="ECO:0000256" key="8">
    <source>
        <dbReference type="SAM" id="Phobius"/>
    </source>
</evidence>
<dbReference type="GO" id="GO:0015628">
    <property type="term" value="P:protein secretion by the type II secretion system"/>
    <property type="evidence" value="ECO:0007669"/>
    <property type="project" value="TreeGrafter"/>
</dbReference>
<organism evidence="10 11">
    <name type="scientific">candidate division WWE3 bacterium CG_4_9_14_3_um_filter_34_6</name>
    <dbReference type="NCBI Taxonomy" id="1975079"/>
    <lineage>
        <taxon>Bacteria</taxon>
        <taxon>Katanobacteria</taxon>
    </lineage>
</organism>
<keyword evidence="6 8" id="KW-1133">Transmembrane helix</keyword>
<dbReference type="PRINTS" id="PR00812">
    <property type="entry name" value="BCTERIALGSPF"/>
</dbReference>
<dbReference type="PANTHER" id="PTHR30012:SF0">
    <property type="entry name" value="TYPE II SECRETION SYSTEM PROTEIN F-RELATED"/>
    <property type="match status" value="1"/>
</dbReference>
<keyword evidence="5 8" id="KW-0812">Transmembrane</keyword>
<dbReference type="GO" id="GO:0005886">
    <property type="term" value="C:plasma membrane"/>
    <property type="evidence" value="ECO:0007669"/>
    <property type="project" value="UniProtKB-SubCell"/>
</dbReference>
<dbReference type="Proteomes" id="UP000230683">
    <property type="component" value="Unassembled WGS sequence"/>
</dbReference>
<keyword evidence="3" id="KW-1003">Cell membrane</keyword>
<dbReference type="PANTHER" id="PTHR30012">
    <property type="entry name" value="GENERAL SECRETION PATHWAY PROTEIN"/>
    <property type="match status" value="1"/>
</dbReference>
<dbReference type="InterPro" id="IPR042094">
    <property type="entry name" value="T2SS_GspF_sf"/>
</dbReference>
<name>A0A2M7X548_UNCKA</name>
<feature type="domain" description="Type II secretion system protein GspF" evidence="9">
    <location>
        <begin position="272"/>
        <end position="394"/>
    </location>
</feature>
<dbReference type="InterPro" id="IPR003004">
    <property type="entry name" value="GspF/PilC"/>
</dbReference>
<dbReference type="FunFam" id="1.20.81.30:FF:000001">
    <property type="entry name" value="Type II secretion system protein F"/>
    <property type="match status" value="2"/>
</dbReference>
<evidence type="ECO:0000256" key="5">
    <source>
        <dbReference type="ARBA" id="ARBA00022692"/>
    </source>
</evidence>
<evidence type="ECO:0000256" key="4">
    <source>
        <dbReference type="ARBA" id="ARBA00022519"/>
    </source>
</evidence>
<evidence type="ECO:0000256" key="1">
    <source>
        <dbReference type="ARBA" id="ARBA00004429"/>
    </source>
</evidence>